<gene>
    <name evidence="9" type="primary">VPS20</name>
    <name evidence="9" type="ORF">CAAN4_C03950</name>
</gene>
<dbReference type="PANTHER" id="PTHR22761:SF5">
    <property type="entry name" value="CHARGED MULTIVESICULAR BODY PROTEIN 6"/>
    <property type="match status" value="1"/>
</dbReference>
<dbReference type="InterPro" id="IPR005024">
    <property type="entry name" value="Snf7_fam"/>
</dbReference>
<dbReference type="PANTHER" id="PTHR22761">
    <property type="entry name" value="CHARGED MULTIVESICULAR BODY PROTEIN"/>
    <property type="match status" value="1"/>
</dbReference>
<evidence type="ECO:0000256" key="8">
    <source>
        <dbReference type="SAM" id="MobiDB-lite"/>
    </source>
</evidence>
<comment type="subcellular location">
    <subcellularLocation>
        <location evidence="1">Endosome membrane</location>
    </subcellularLocation>
</comment>
<accession>A0ABP0EAK0</accession>
<dbReference type="Proteomes" id="UP001497600">
    <property type="component" value="Chromosome C"/>
</dbReference>
<proteinExistence type="inferred from homology"/>
<evidence type="ECO:0000256" key="2">
    <source>
        <dbReference type="ARBA" id="ARBA00006190"/>
    </source>
</evidence>
<evidence type="ECO:0000256" key="5">
    <source>
        <dbReference type="ARBA" id="ARBA00022927"/>
    </source>
</evidence>
<feature type="region of interest" description="Disordered" evidence="8">
    <location>
        <begin position="166"/>
        <end position="216"/>
    </location>
</feature>
<keyword evidence="6" id="KW-0472">Membrane</keyword>
<dbReference type="Pfam" id="PF03357">
    <property type="entry name" value="Snf7"/>
    <property type="match status" value="1"/>
</dbReference>
<evidence type="ECO:0000256" key="3">
    <source>
        <dbReference type="ARBA" id="ARBA00022448"/>
    </source>
</evidence>
<feature type="coiled-coil region" evidence="7">
    <location>
        <begin position="111"/>
        <end position="138"/>
    </location>
</feature>
<protein>
    <submittedName>
        <fullName evidence="9">Vacuolar protein sorting-associated protein 20</fullName>
    </submittedName>
</protein>
<keyword evidence="5" id="KW-0653">Protein transport</keyword>
<comment type="similarity">
    <text evidence="2">Belongs to the SNF7 family.</text>
</comment>
<dbReference type="EMBL" id="OZ004255">
    <property type="protein sequence ID" value="CAK7899717.1"/>
    <property type="molecule type" value="Genomic_DNA"/>
</dbReference>
<reference evidence="9 10" key="1">
    <citation type="submission" date="2024-01" db="EMBL/GenBank/DDBJ databases">
        <authorList>
            <consortium name="Genoscope - CEA"/>
            <person name="William W."/>
        </authorList>
    </citation>
    <scope>NUCLEOTIDE SEQUENCE [LARGE SCALE GENOMIC DNA]</scope>
    <source>
        <strain evidence="9 10">29B2s-10</strain>
    </source>
</reference>
<feature type="compositionally biased region" description="Polar residues" evidence="8">
    <location>
        <begin position="167"/>
        <end position="176"/>
    </location>
</feature>
<name>A0ABP0EAK0_9ASCO</name>
<sequence length="216" mass="24494">MGQQASTTPKITAQDRAIYQMKQQRDKLKQYQTRLSTVIDRQNNLAKEAILRKDLDRAKFYLRSKKQQETTISKTYEQLDNLEKLIGTIEFKVIEKDVMYGLQQGNEVLKKLNSEMSMDKLDKILDDLEDERVKVDDVSDMLGMGSLTNGDELEVEEELARLEEQVTGKSKINQSLDLPDAPKVSILPEAPSGKLESNKKNSEKASSLEESQPIAA</sequence>
<keyword evidence="3" id="KW-0813">Transport</keyword>
<feature type="compositionally biased region" description="Basic and acidic residues" evidence="8">
    <location>
        <begin position="196"/>
        <end position="207"/>
    </location>
</feature>
<evidence type="ECO:0000256" key="6">
    <source>
        <dbReference type="ARBA" id="ARBA00023136"/>
    </source>
</evidence>
<evidence type="ECO:0000256" key="7">
    <source>
        <dbReference type="SAM" id="Coils"/>
    </source>
</evidence>
<keyword evidence="4" id="KW-0967">Endosome</keyword>
<evidence type="ECO:0000256" key="4">
    <source>
        <dbReference type="ARBA" id="ARBA00022753"/>
    </source>
</evidence>
<evidence type="ECO:0000313" key="10">
    <source>
        <dbReference type="Proteomes" id="UP001497600"/>
    </source>
</evidence>
<organism evidence="9 10">
    <name type="scientific">[Candida] anglica</name>
    <dbReference type="NCBI Taxonomy" id="148631"/>
    <lineage>
        <taxon>Eukaryota</taxon>
        <taxon>Fungi</taxon>
        <taxon>Dikarya</taxon>
        <taxon>Ascomycota</taxon>
        <taxon>Saccharomycotina</taxon>
        <taxon>Pichiomycetes</taxon>
        <taxon>Debaryomycetaceae</taxon>
        <taxon>Kurtzmaniella</taxon>
    </lineage>
</organism>
<evidence type="ECO:0000256" key="1">
    <source>
        <dbReference type="ARBA" id="ARBA00004608"/>
    </source>
</evidence>
<keyword evidence="7" id="KW-0175">Coiled coil</keyword>
<keyword evidence="10" id="KW-1185">Reference proteome</keyword>
<evidence type="ECO:0000313" key="9">
    <source>
        <dbReference type="EMBL" id="CAK7899717.1"/>
    </source>
</evidence>
<dbReference type="Gene3D" id="6.10.140.1230">
    <property type="match status" value="1"/>
</dbReference>